<dbReference type="Proteomes" id="UP000694548">
    <property type="component" value="Chromosome sgr01"/>
</dbReference>
<proteinExistence type="predicted"/>
<reference evidence="1" key="1">
    <citation type="submission" date="2014-08" db="EMBL/GenBank/DDBJ databases">
        <authorList>
            <person name="Senf B."/>
            <person name="Petzold A."/>
            <person name="Downie B.R."/>
            <person name="Koch P."/>
            <person name="Platzer M."/>
        </authorList>
    </citation>
    <scope>NUCLEOTIDE SEQUENCE [LARGE SCALE GENOMIC DNA]</scope>
    <source>
        <strain evidence="1">GRZ</strain>
    </source>
</reference>
<reference evidence="1" key="3">
    <citation type="submission" date="2025-09" db="UniProtKB">
        <authorList>
            <consortium name="Ensembl"/>
        </authorList>
    </citation>
    <scope>IDENTIFICATION</scope>
</reference>
<accession>A0A8C6K8L0</accession>
<protein>
    <submittedName>
        <fullName evidence="1">Uncharacterized protein</fullName>
    </submittedName>
</protein>
<dbReference type="AlphaFoldDB" id="A0A8C6K8L0"/>
<evidence type="ECO:0000313" key="2">
    <source>
        <dbReference type="Proteomes" id="UP000694548"/>
    </source>
</evidence>
<dbReference type="Ensembl" id="ENSNFUT00015001437.1">
    <property type="protein sequence ID" value="ENSNFUP00015001325.1"/>
    <property type="gene ID" value="ENSNFUG00015000784.1"/>
</dbReference>
<dbReference type="GeneTree" id="ENSGT01010000230292"/>
<evidence type="ECO:0000313" key="1">
    <source>
        <dbReference type="Ensembl" id="ENSNFUP00015001325.1"/>
    </source>
</evidence>
<name>A0A8C6K8L0_NOTFU</name>
<sequence length="93" mass="10141">MSCSPVIPGLHLDTKRIKLFMIQRAHAVDVAGVWVYDGVGDVCIFSQVRVCGRNGSDGGARGIIFRDVHRVGRLGEGGRIVIYIRDVEPDFSG</sequence>
<reference evidence="1" key="2">
    <citation type="submission" date="2025-08" db="UniProtKB">
        <authorList>
            <consortium name="Ensembl"/>
        </authorList>
    </citation>
    <scope>IDENTIFICATION</scope>
</reference>
<organism evidence="1 2">
    <name type="scientific">Nothobranchius furzeri</name>
    <name type="common">Turquoise killifish</name>
    <dbReference type="NCBI Taxonomy" id="105023"/>
    <lineage>
        <taxon>Eukaryota</taxon>
        <taxon>Metazoa</taxon>
        <taxon>Chordata</taxon>
        <taxon>Craniata</taxon>
        <taxon>Vertebrata</taxon>
        <taxon>Euteleostomi</taxon>
        <taxon>Actinopterygii</taxon>
        <taxon>Neopterygii</taxon>
        <taxon>Teleostei</taxon>
        <taxon>Neoteleostei</taxon>
        <taxon>Acanthomorphata</taxon>
        <taxon>Ovalentaria</taxon>
        <taxon>Atherinomorphae</taxon>
        <taxon>Cyprinodontiformes</taxon>
        <taxon>Nothobranchiidae</taxon>
        <taxon>Nothobranchius</taxon>
    </lineage>
</organism>
<keyword evidence="2" id="KW-1185">Reference proteome</keyword>